<keyword evidence="4 10" id="KW-0328">Glycosyltransferase</keyword>
<feature type="transmembrane region" description="Helical" evidence="10">
    <location>
        <begin position="266"/>
        <end position="284"/>
    </location>
</feature>
<dbReference type="GO" id="GO:0016757">
    <property type="term" value="F:glycosyltransferase activity"/>
    <property type="evidence" value="ECO:0007669"/>
    <property type="project" value="UniProtKB-KW"/>
</dbReference>
<dbReference type="EC" id="2.4.1.-" evidence="10"/>
<dbReference type="PANTHER" id="PTHR22760:SF2">
    <property type="entry name" value="ALPHA-1,2-MANNOSYLTRANSFERASE ALG9"/>
    <property type="match status" value="1"/>
</dbReference>
<dbReference type="Pfam" id="PF03901">
    <property type="entry name" value="Glyco_transf_22"/>
    <property type="match status" value="1"/>
</dbReference>
<accession>A0ABD3G7V3</accession>
<feature type="transmembrane region" description="Helical" evidence="10">
    <location>
        <begin position="128"/>
        <end position="145"/>
    </location>
</feature>
<evidence type="ECO:0000256" key="6">
    <source>
        <dbReference type="ARBA" id="ARBA00022692"/>
    </source>
</evidence>
<name>A0ABD3G7V3_9MARC</name>
<proteinExistence type="inferred from homology"/>
<dbReference type="AlphaFoldDB" id="A0ABD3G7V3"/>
<evidence type="ECO:0000256" key="9">
    <source>
        <dbReference type="ARBA" id="ARBA00023136"/>
    </source>
</evidence>
<evidence type="ECO:0000256" key="1">
    <source>
        <dbReference type="ARBA" id="ARBA00004477"/>
    </source>
</evidence>
<comment type="similarity">
    <text evidence="3 10">Belongs to the glycosyltransferase 22 family.</text>
</comment>
<evidence type="ECO:0000313" key="13">
    <source>
        <dbReference type="Proteomes" id="UP001633002"/>
    </source>
</evidence>
<feature type="transmembrane region" description="Helical" evidence="10">
    <location>
        <begin position="420"/>
        <end position="444"/>
    </location>
</feature>
<feature type="transmembrane region" description="Helical" evidence="10">
    <location>
        <begin position="231"/>
        <end position="259"/>
    </location>
</feature>
<sequence>MEEVGSSSTDPPILPAASLAEVDPVSTPSPARKVRQRKTSRVTFSEENLAQIRAESIKDRAAKAKPEGEIGWGLAFFALVVARYYSAKSNIIHDCDEVFNYWEPLHYITCNSGFQTWEYSSQFALRSYLYLLFHAVFVKPAIWLYGTEEGKVQAFYFLRFILGLISASTEAALVAALSSTYGRRLAAYTLMLLCFTSGCFTASTSFLPSTFSMYTLTLASAALLYRKPSTAVAVAAFGVLVGWPFSVLAAIPVVLYSLVTGEFLKVFFAGFSTSILTLVVSALVDNQFYGKLTSSVFNLVVYNVVGGGDSALYGVEGPLFYLRNGFNNFNFALILALVFLVLAALRVNKYGPLLVVVSPVYLWLSFMSLQPHKEERFLYPIYPLICLAAAAFIEIIPQLMPTPKFYPPNEEPAMVMVGKILRPVTLAAILVLSYSRTMSLLYGYSAPMQVYRQLPTVKQPATRSEVSLVCVGSEWHRFPSSFFLPSKSYEVGWLDDGFRGLLPLPFNSTLGGTASAPPYFNKKNEATPMQFVKDEGDCKYLVELKLDRPDRTYRGDDSSKWELIWRSLFLDAEMSPALHRAFFIPWYWESRNKFGTYRLLKRKEMQTDEYLHDDK</sequence>
<dbReference type="PANTHER" id="PTHR22760">
    <property type="entry name" value="GLYCOSYLTRANSFERASE"/>
    <property type="match status" value="1"/>
</dbReference>
<evidence type="ECO:0000256" key="4">
    <source>
        <dbReference type="ARBA" id="ARBA00022676"/>
    </source>
</evidence>
<feature type="transmembrane region" description="Helical" evidence="10">
    <location>
        <begin position="327"/>
        <end position="345"/>
    </location>
</feature>
<dbReference type="Proteomes" id="UP001633002">
    <property type="component" value="Unassembled WGS sequence"/>
</dbReference>
<feature type="transmembrane region" description="Helical" evidence="10">
    <location>
        <begin position="381"/>
        <end position="400"/>
    </location>
</feature>
<dbReference type="EMBL" id="JBJQOH010000008">
    <property type="protein sequence ID" value="KAL3675053.1"/>
    <property type="molecule type" value="Genomic_DNA"/>
</dbReference>
<gene>
    <name evidence="12" type="ORF">R1sor_025001</name>
</gene>
<evidence type="ECO:0000256" key="5">
    <source>
        <dbReference type="ARBA" id="ARBA00022679"/>
    </source>
</evidence>
<evidence type="ECO:0000256" key="3">
    <source>
        <dbReference type="ARBA" id="ARBA00007063"/>
    </source>
</evidence>
<evidence type="ECO:0000256" key="10">
    <source>
        <dbReference type="RuleBase" id="RU363075"/>
    </source>
</evidence>
<keyword evidence="5" id="KW-0808">Transferase</keyword>
<organism evidence="12 13">
    <name type="scientific">Riccia sorocarpa</name>
    <dbReference type="NCBI Taxonomy" id="122646"/>
    <lineage>
        <taxon>Eukaryota</taxon>
        <taxon>Viridiplantae</taxon>
        <taxon>Streptophyta</taxon>
        <taxon>Embryophyta</taxon>
        <taxon>Marchantiophyta</taxon>
        <taxon>Marchantiopsida</taxon>
        <taxon>Marchantiidae</taxon>
        <taxon>Marchantiales</taxon>
        <taxon>Ricciaceae</taxon>
        <taxon>Riccia</taxon>
    </lineage>
</organism>
<evidence type="ECO:0000256" key="2">
    <source>
        <dbReference type="ARBA" id="ARBA00004922"/>
    </source>
</evidence>
<evidence type="ECO:0000313" key="12">
    <source>
        <dbReference type="EMBL" id="KAL3675053.1"/>
    </source>
</evidence>
<comment type="subcellular location">
    <subcellularLocation>
        <location evidence="1 10">Endoplasmic reticulum membrane</location>
        <topology evidence="1 10">Multi-pass membrane protein</topology>
    </subcellularLocation>
</comment>
<keyword evidence="9 10" id="KW-0472">Membrane</keyword>
<feature type="compositionally biased region" description="Polar residues" evidence="11">
    <location>
        <begin position="1"/>
        <end position="10"/>
    </location>
</feature>
<reference evidence="12 13" key="1">
    <citation type="submission" date="2024-09" db="EMBL/GenBank/DDBJ databases">
        <title>Chromosome-scale assembly of Riccia sorocarpa.</title>
        <authorList>
            <person name="Paukszto L."/>
        </authorList>
    </citation>
    <scope>NUCLEOTIDE SEQUENCE [LARGE SCALE GENOMIC DNA]</scope>
    <source>
        <strain evidence="12">LP-2024</strain>
        <tissue evidence="12">Aerial parts of the thallus</tissue>
    </source>
</reference>
<dbReference type="GO" id="GO:0005789">
    <property type="term" value="C:endoplasmic reticulum membrane"/>
    <property type="evidence" value="ECO:0007669"/>
    <property type="project" value="UniProtKB-SubCell"/>
</dbReference>
<dbReference type="InterPro" id="IPR005599">
    <property type="entry name" value="GPI_mannosylTrfase"/>
</dbReference>
<feature type="region of interest" description="Disordered" evidence="11">
    <location>
        <begin position="1"/>
        <end position="40"/>
    </location>
</feature>
<evidence type="ECO:0000256" key="7">
    <source>
        <dbReference type="ARBA" id="ARBA00022824"/>
    </source>
</evidence>
<feature type="transmembrane region" description="Helical" evidence="10">
    <location>
        <begin position="351"/>
        <end position="369"/>
    </location>
</feature>
<keyword evidence="7 10" id="KW-0256">Endoplasmic reticulum</keyword>
<comment type="caution">
    <text evidence="12">The sequence shown here is derived from an EMBL/GenBank/DDBJ whole genome shotgun (WGS) entry which is preliminary data.</text>
</comment>
<keyword evidence="13" id="KW-1185">Reference proteome</keyword>
<comment type="pathway">
    <text evidence="2">Protein modification; protein glycosylation.</text>
</comment>
<protein>
    <recommendedName>
        <fullName evidence="10">Mannosyltransferase</fullName>
        <ecNumber evidence="10">2.4.1.-</ecNumber>
    </recommendedName>
</protein>
<feature type="transmembrane region" description="Helical" evidence="10">
    <location>
        <begin position="157"/>
        <end position="178"/>
    </location>
</feature>
<evidence type="ECO:0000256" key="8">
    <source>
        <dbReference type="ARBA" id="ARBA00022989"/>
    </source>
</evidence>
<feature type="transmembrane region" description="Helical" evidence="10">
    <location>
        <begin position="185"/>
        <end position="211"/>
    </location>
</feature>
<feature type="transmembrane region" description="Helical" evidence="10">
    <location>
        <begin position="296"/>
        <end position="315"/>
    </location>
</feature>
<evidence type="ECO:0000256" key="11">
    <source>
        <dbReference type="SAM" id="MobiDB-lite"/>
    </source>
</evidence>
<keyword evidence="6 10" id="KW-0812">Transmembrane</keyword>
<keyword evidence="8 10" id="KW-1133">Transmembrane helix</keyword>